<sequence length="59" mass="6274">MRSKVAGTTAGPMDSDVPGSHALDSPGDRLTQASCQLRPLGVAYYLWLASTLADQRINL</sequence>
<organism evidence="2 3">
    <name type="scientific">Sphaerimonospora cavernae</name>
    <dbReference type="NCBI Taxonomy" id="1740611"/>
    <lineage>
        <taxon>Bacteria</taxon>
        <taxon>Bacillati</taxon>
        <taxon>Actinomycetota</taxon>
        <taxon>Actinomycetes</taxon>
        <taxon>Streptosporangiales</taxon>
        <taxon>Streptosporangiaceae</taxon>
        <taxon>Sphaerimonospora</taxon>
    </lineage>
</organism>
<dbReference type="Proteomes" id="UP001589870">
    <property type="component" value="Unassembled WGS sequence"/>
</dbReference>
<reference evidence="2 3" key="1">
    <citation type="submission" date="2024-09" db="EMBL/GenBank/DDBJ databases">
        <authorList>
            <person name="Sun Q."/>
            <person name="Mori K."/>
        </authorList>
    </citation>
    <scope>NUCLEOTIDE SEQUENCE [LARGE SCALE GENOMIC DNA]</scope>
    <source>
        <strain evidence="2 3">TBRC 1851</strain>
    </source>
</reference>
<comment type="caution">
    <text evidence="2">The sequence shown here is derived from an EMBL/GenBank/DDBJ whole genome shotgun (WGS) entry which is preliminary data.</text>
</comment>
<accession>A0ABV6U181</accession>
<evidence type="ECO:0000256" key="1">
    <source>
        <dbReference type="SAM" id="MobiDB-lite"/>
    </source>
</evidence>
<proteinExistence type="predicted"/>
<evidence type="ECO:0000313" key="3">
    <source>
        <dbReference type="Proteomes" id="UP001589870"/>
    </source>
</evidence>
<evidence type="ECO:0000313" key="2">
    <source>
        <dbReference type="EMBL" id="MFC0862219.1"/>
    </source>
</evidence>
<feature type="region of interest" description="Disordered" evidence="1">
    <location>
        <begin position="1"/>
        <end position="27"/>
    </location>
</feature>
<protein>
    <submittedName>
        <fullName evidence="2">Uncharacterized protein</fullName>
    </submittedName>
</protein>
<gene>
    <name evidence="2" type="ORF">ACFHYQ_07910</name>
</gene>
<name>A0ABV6U181_9ACTN</name>
<dbReference type="RefSeq" id="WP_394300430.1">
    <property type="nucleotide sequence ID" value="NZ_JBHMQT010000011.1"/>
</dbReference>
<dbReference type="EMBL" id="JBHMQT010000011">
    <property type="protein sequence ID" value="MFC0862219.1"/>
    <property type="molecule type" value="Genomic_DNA"/>
</dbReference>
<keyword evidence="3" id="KW-1185">Reference proteome</keyword>